<dbReference type="PROSITE" id="PS51782">
    <property type="entry name" value="LYSM"/>
    <property type="match status" value="1"/>
</dbReference>
<dbReference type="OrthoDB" id="2033517at2"/>
<sequence length="193" mass="22779">MRIHVVQKGETFESIAKAYDLTVDQLIQMNRHLDRSNVLLPQMKVKVPLNVQKSPKMSNNVGKKIDVSNKRLSPPHDPNKPKVLPIVAEDEYVMSDKLISAIDDDQEDEFIQQFLPEGYYNWQPDPYAQPVMYDYHIPVQVMEPIPYENEPVRNSYYNPYEHVNQYAYFAPYYPNYNYMYRPYNPCGCGGYYY</sequence>
<comment type="caution">
    <text evidence="3">The sequence shown here is derived from an EMBL/GenBank/DDBJ whole genome shotgun (WGS) entry which is preliminary data.</text>
</comment>
<accession>A0A4Y8IT03</accession>
<dbReference type="SUPFAM" id="SSF54106">
    <property type="entry name" value="LysM domain"/>
    <property type="match status" value="1"/>
</dbReference>
<dbReference type="AlphaFoldDB" id="A0A4Y8IT03"/>
<protein>
    <submittedName>
        <fullName evidence="3">LysM peptidoglycan-binding domain-containing protein</fullName>
    </submittedName>
</protein>
<dbReference type="EMBL" id="SOPW01000001">
    <property type="protein sequence ID" value="TFB24922.1"/>
    <property type="molecule type" value="Genomic_DNA"/>
</dbReference>
<feature type="region of interest" description="Disordered" evidence="1">
    <location>
        <begin position="58"/>
        <end position="81"/>
    </location>
</feature>
<keyword evidence="4" id="KW-1185">Reference proteome</keyword>
<name>A0A4Y8IT03_9BACI</name>
<gene>
    <name evidence="3" type="ORF">E3U55_00595</name>
</gene>
<organism evidence="3 4">
    <name type="scientific">Filobacillus milosensis</name>
    <dbReference type="NCBI Taxonomy" id="94137"/>
    <lineage>
        <taxon>Bacteria</taxon>
        <taxon>Bacillati</taxon>
        <taxon>Bacillota</taxon>
        <taxon>Bacilli</taxon>
        <taxon>Bacillales</taxon>
        <taxon>Bacillaceae</taxon>
        <taxon>Filobacillus</taxon>
    </lineage>
</organism>
<dbReference type="InterPro" id="IPR036779">
    <property type="entry name" value="LysM_dom_sf"/>
</dbReference>
<proteinExistence type="predicted"/>
<dbReference type="Gene3D" id="3.10.350.10">
    <property type="entry name" value="LysM domain"/>
    <property type="match status" value="1"/>
</dbReference>
<dbReference type="Pfam" id="PF01476">
    <property type="entry name" value="LysM"/>
    <property type="match status" value="1"/>
</dbReference>
<feature type="domain" description="LysM" evidence="2">
    <location>
        <begin position="2"/>
        <end position="47"/>
    </location>
</feature>
<evidence type="ECO:0000313" key="3">
    <source>
        <dbReference type="EMBL" id="TFB24922.1"/>
    </source>
</evidence>
<reference evidence="3 4" key="1">
    <citation type="submission" date="2019-03" db="EMBL/GenBank/DDBJ databases">
        <authorList>
            <person name="He R.-H."/>
        </authorList>
    </citation>
    <scope>NUCLEOTIDE SEQUENCE [LARGE SCALE GENOMIC DNA]</scope>
    <source>
        <strain evidence="4">SH 714</strain>
    </source>
</reference>
<evidence type="ECO:0000313" key="4">
    <source>
        <dbReference type="Proteomes" id="UP000297975"/>
    </source>
</evidence>
<dbReference type="RefSeq" id="WP_134338383.1">
    <property type="nucleotide sequence ID" value="NZ_SOPW01000001.1"/>
</dbReference>
<dbReference type="Proteomes" id="UP000297975">
    <property type="component" value="Unassembled WGS sequence"/>
</dbReference>
<dbReference type="SMART" id="SM00257">
    <property type="entry name" value="LysM"/>
    <property type="match status" value="1"/>
</dbReference>
<dbReference type="CDD" id="cd00118">
    <property type="entry name" value="LysM"/>
    <property type="match status" value="1"/>
</dbReference>
<dbReference type="InterPro" id="IPR018392">
    <property type="entry name" value="LysM"/>
</dbReference>
<evidence type="ECO:0000256" key="1">
    <source>
        <dbReference type="SAM" id="MobiDB-lite"/>
    </source>
</evidence>
<evidence type="ECO:0000259" key="2">
    <source>
        <dbReference type="PROSITE" id="PS51782"/>
    </source>
</evidence>